<dbReference type="PRINTS" id="PR00111">
    <property type="entry name" value="ABHYDROLASE"/>
</dbReference>
<name>A0A0N4VHA0_ENTVE</name>
<feature type="active site" evidence="6">
    <location>
        <position position="187"/>
    </location>
</feature>
<reference evidence="10" key="1">
    <citation type="submission" date="2017-02" db="UniProtKB">
        <authorList>
            <consortium name="WormBaseParasite"/>
        </authorList>
    </citation>
    <scope>IDENTIFICATION</scope>
</reference>
<dbReference type="Proteomes" id="UP000274131">
    <property type="component" value="Unassembled WGS sequence"/>
</dbReference>
<evidence type="ECO:0000313" key="8">
    <source>
        <dbReference type="EMBL" id="VDD94795.1"/>
    </source>
</evidence>
<evidence type="ECO:0000256" key="6">
    <source>
        <dbReference type="PIRSR" id="PIRSR022950-1"/>
    </source>
</evidence>
<feature type="active site" evidence="6">
    <location>
        <position position="309"/>
    </location>
</feature>
<dbReference type="GO" id="GO:0051723">
    <property type="term" value="F:protein methylesterase activity"/>
    <property type="evidence" value="ECO:0007669"/>
    <property type="project" value="UniProtKB-EC"/>
</dbReference>
<feature type="active site" evidence="6">
    <location>
        <position position="162"/>
    </location>
</feature>
<evidence type="ECO:0000256" key="2">
    <source>
        <dbReference type="ARBA" id="ARBA00022487"/>
    </source>
</evidence>
<dbReference type="Gene3D" id="3.40.50.1820">
    <property type="entry name" value="alpha/beta hydrolase"/>
    <property type="match status" value="1"/>
</dbReference>
<dbReference type="InterPro" id="IPR016812">
    <property type="entry name" value="PPase_methylesterase_euk"/>
</dbReference>
<gene>
    <name evidence="8" type="ORF">EVEC_LOCUS9546</name>
</gene>
<evidence type="ECO:0000256" key="1">
    <source>
        <dbReference type="ARBA" id="ARBA00008645"/>
    </source>
</evidence>
<evidence type="ECO:0000313" key="10">
    <source>
        <dbReference type="WBParaSite" id="EVEC_0001020101-mRNA-1"/>
    </source>
</evidence>
<dbReference type="Pfam" id="PF12697">
    <property type="entry name" value="Abhydrolase_6"/>
    <property type="match status" value="1"/>
</dbReference>
<dbReference type="InterPro" id="IPR000073">
    <property type="entry name" value="AB_hydrolase_1"/>
</dbReference>
<evidence type="ECO:0000256" key="4">
    <source>
        <dbReference type="ARBA" id="ARBA00049203"/>
    </source>
</evidence>
<reference evidence="8 9" key="2">
    <citation type="submission" date="2018-10" db="EMBL/GenBank/DDBJ databases">
        <authorList>
            <consortium name="Pathogen Informatics"/>
        </authorList>
    </citation>
    <scope>NUCLEOTIDE SEQUENCE [LARGE SCALE GENOMIC DNA]</scope>
</reference>
<dbReference type="WBParaSite" id="EVEC_0001020101-mRNA-1">
    <property type="protein sequence ID" value="EVEC_0001020101-mRNA-1"/>
    <property type="gene ID" value="EVEC_0001020101"/>
</dbReference>
<accession>A0A0N4VHA0</accession>
<organism evidence="10">
    <name type="scientific">Enterobius vermicularis</name>
    <name type="common">Human pinworm</name>
    <dbReference type="NCBI Taxonomy" id="51028"/>
    <lineage>
        <taxon>Eukaryota</taxon>
        <taxon>Metazoa</taxon>
        <taxon>Ecdysozoa</taxon>
        <taxon>Nematoda</taxon>
        <taxon>Chromadorea</taxon>
        <taxon>Rhabditida</taxon>
        <taxon>Spirurina</taxon>
        <taxon>Oxyuridomorpha</taxon>
        <taxon>Oxyuroidea</taxon>
        <taxon>Oxyuridae</taxon>
        <taxon>Enterobius</taxon>
    </lineage>
</organism>
<protein>
    <recommendedName>
        <fullName evidence="5">Protein phosphatase methylesterase 1</fullName>
        <shortName evidence="5">PME-1</shortName>
        <ecNumber evidence="5">3.1.1.-</ecNumber>
    </recommendedName>
</protein>
<dbReference type="SUPFAM" id="SSF53474">
    <property type="entry name" value="alpha/beta-Hydrolases"/>
    <property type="match status" value="1"/>
</dbReference>
<dbReference type="InterPro" id="IPR000639">
    <property type="entry name" value="Epox_hydrolase-like"/>
</dbReference>
<feature type="domain" description="AB hydrolase-1" evidence="7">
    <location>
        <begin position="87"/>
        <end position="322"/>
    </location>
</feature>
<dbReference type="PRINTS" id="PR00412">
    <property type="entry name" value="EPOXHYDRLASE"/>
</dbReference>
<comment type="function">
    <text evidence="5">Demethylates proteins that have been reversibly carboxymethylated.</text>
</comment>
<dbReference type="InterPro" id="IPR029058">
    <property type="entry name" value="AB_hydrolase_fold"/>
</dbReference>
<keyword evidence="2 5" id="KW-0719">Serine esterase</keyword>
<comment type="similarity">
    <text evidence="1 5">Belongs to the AB hydrolase superfamily.</text>
</comment>
<proteinExistence type="inferred from homology"/>
<evidence type="ECO:0000259" key="7">
    <source>
        <dbReference type="Pfam" id="PF12697"/>
    </source>
</evidence>
<dbReference type="AlphaFoldDB" id="A0A0N4VHA0"/>
<sequence>MVFMMVMSALQRQILGRKGLPPIGEADQYVAHENASTSESLYSLKRHPVDVSPLHWDAFFDKKDILEIEDDSFCVYSKGDSGPVFYLLHGGGYSGLTWACFADSLSKEIDCRILAPDLRGHGETECKDETDLSVERQVNDVINIHKTFFKNENVPTVLVGHSMGGALAVHAAALNQLHTAAALCVIDVVEGSAMEALSRMRPFLSSRPQDFSSVEAAIHWCLQTKTAKNVKAARISMPSQIREKYVWRIDLAKTEGHWLGWFKGLSKLFLSCSVPKILVLAGVDRLDTELTVGQMQGKFQNTILPKVGHAVQEDSPEKLADVLAKFVIRFRICGHK</sequence>
<evidence type="ECO:0000256" key="5">
    <source>
        <dbReference type="PIRNR" id="PIRNR022950"/>
    </source>
</evidence>
<dbReference type="EC" id="3.1.1.-" evidence="5"/>
<dbReference type="EMBL" id="UXUI01010131">
    <property type="protein sequence ID" value="VDD94795.1"/>
    <property type="molecule type" value="Genomic_DNA"/>
</dbReference>
<dbReference type="STRING" id="51028.A0A0N4VHA0"/>
<keyword evidence="3 5" id="KW-0378">Hydrolase</keyword>
<dbReference type="OrthoDB" id="194865at2759"/>
<dbReference type="PANTHER" id="PTHR14189">
    <property type="entry name" value="PROTEIN PHOSPHATASE METHYLESTERASE-1 RELATED"/>
    <property type="match status" value="1"/>
</dbReference>
<comment type="catalytic activity">
    <reaction evidence="4">
        <text>[phosphatase 2A protein]-C-terminal L-leucine methyl ester + H2O = [phosphatase 2A protein]-C-terminal L-leucine + methanol + H(+)</text>
        <dbReference type="Rhea" id="RHEA:48548"/>
        <dbReference type="Rhea" id="RHEA-COMP:12134"/>
        <dbReference type="Rhea" id="RHEA-COMP:12135"/>
        <dbReference type="ChEBI" id="CHEBI:15377"/>
        <dbReference type="ChEBI" id="CHEBI:15378"/>
        <dbReference type="ChEBI" id="CHEBI:17790"/>
        <dbReference type="ChEBI" id="CHEBI:90516"/>
        <dbReference type="ChEBI" id="CHEBI:90517"/>
        <dbReference type="EC" id="3.1.1.89"/>
    </reaction>
</comment>
<evidence type="ECO:0000256" key="3">
    <source>
        <dbReference type="ARBA" id="ARBA00022801"/>
    </source>
</evidence>
<dbReference type="PIRSF" id="PIRSF022950">
    <property type="entry name" value="PPase_methylesterase_euk"/>
    <property type="match status" value="1"/>
</dbReference>
<keyword evidence="9" id="KW-1185">Reference proteome</keyword>
<dbReference type="PANTHER" id="PTHR14189:SF0">
    <property type="entry name" value="PROTEIN PHOSPHATASE METHYLESTERASE 1"/>
    <property type="match status" value="1"/>
</dbReference>
<evidence type="ECO:0000313" key="9">
    <source>
        <dbReference type="Proteomes" id="UP000274131"/>
    </source>
</evidence>